<name>A0ACC0BDY2_CATRO</name>
<dbReference type="Proteomes" id="UP001060085">
    <property type="component" value="Linkage Group LG03"/>
</dbReference>
<accession>A0ACC0BDY2</accession>
<gene>
    <name evidence="1" type="ORF">M9H77_11244</name>
</gene>
<keyword evidence="2" id="KW-1185">Reference proteome</keyword>
<organism evidence="1 2">
    <name type="scientific">Catharanthus roseus</name>
    <name type="common">Madagascar periwinkle</name>
    <name type="synonym">Vinca rosea</name>
    <dbReference type="NCBI Taxonomy" id="4058"/>
    <lineage>
        <taxon>Eukaryota</taxon>
        <taxon>Viridiplantae</taxon>
        <taxon>Streptophyta</taxon>
        <taxon>Embryophyta</taxon>
        <taxon>Tracheophyta</taxon>
        <taxon>Spermatophyta</taxon>
        <taxon>Magnoliopsida</taxon>
        <taxon>eudicotyledons</taxon>
        <taxon>Gunneridae</taxon>
        <taxon>Pentapetalae</taxon>
        <taxon>asterids</taxon>
        <taxon>lamiids</taxon>
        <taxon>Gentianales</taxon>
        <taxon>Apocynaceae</taxon>
        <taxon>Rauvolfioideae</taxon>
        <taxon>Vinceae</taxon>
        <taxon>Catharanthinae</taxon>
        <taxon>Catharanthus</taxon>
    </lineage>
</organism>
<sequence>MLKKNKSYNTAFGDNTDYDTQPESDEEDSQVNNIAFHSQYESDNKTLTCVNMYALTNSEDVDPNRKEAENVKLLEKISQVSVLCQKLKQDLQQITTQHEKTVGKLEEAEKYIEKLNKGKMKVDEILESGRSFGDITGLGYVNSVSNVRSFAHLSLKTSSSCWRHLDSRYLQHMTGNKGVLTEYQSYNGGTITLENGDRNSAFAISDVSKEEGSLLLYSVK</sequence>
<reference evidence="2" key="1">
    <citation type="journal article" date="2023" name="Nat. Plants">
        <title>Single-cell RNA sequencing provides a high-resolution roadmap for understanding the multicellular compartmentation of specialized metabolism.</title>
        <authorList>
            <person name="Sun S."/>
            <person name="Shen X."/>
            <person name="Li Y."/>
            <person name="Li Y."/>
            <person name="Wang S."/>
            <person name="Li R."/>
            <person name="Zhang H."/>
            <person name="Shen G."/>
            <person name="Guo B."/>
            <person name="Wei J."/>
            <person name="Xu J."/>
            <person name="St-Pierre B."/>
            <person name="Chen S."/>
            <person name="Sun C."/>
        </authorList>
    </citation>
    <scope>NUCLEOTIDE SEQUENCE [LARGE SCALE GENOMIC DNA]</scope>
</reference>
<evidence type="ECO:0000313" key="2">
    <source>
        <dbReference type="Proteomes" id="UP001060085"/>
    </source>
</evidence>
<dbReference type="EMBL" id="CM044703">
    <property type="protein sequence ID" value="KAI5670880.1"/>
    <property type="molecule type" value="Genomic_DNA"/>
</dbReference>
<proteinExistence type="predicted"/>
<protein>
    <submittedName>
        <fullName evidence="1">Uncharacterized protein</fullName>
    </submittedName>
</protein>
<evidence type="ECO:0000313" key="1">
    <source>
        <dbReference type="EMBL" id="KAI5670880.1"/>
    </source>
</evidence>
<comment type="caution">
    <text evidence="1">The sequence shown here is derived from an EMBL/GenBank/DDBJ whole genome shotgun (WGS) entry which is preliminary data.</text>
</comment>